<evidence type="ECO:0000313" key="3">
    <source>
        <dbReference type="EMBL" id="KAG6683958.1"/>
    </source>
</evidence>
<evidence type="ECO:0000256" key="1">
    <source>
        <dbReference type="SAM" id="MobiDB-lite"/>
    </source>
</evidence>
<feature type="region of interest" description="Disordered" evidence="1">
    <location>
        <begin position="1"/>
        <end position="39"/>
    </location>
</feature>
<evidence type="ECO:0000256" key="2">
    <source>
        <dbReference type="SAM" id="Phobius"/>
    </source>
</evidence>
<name>A0A922DGJ8_CARIL</name>
<comment type="caution">
    <text evidence="3">The sequence shown here is derived from an EMBL/GenBank/DDBJ whole genome shotgun (WGS) entry which is preliminary data.</text>
</comment>
<organism evidence="3 4">
    <name type="scientific">Carya illinoinensis</name>
    <name type="common">Pecan</name>
    <dbReference type="NCBI Taxonomy" id="32201"/>
    <lineage>
        <taxon>Eukaryota</taxon>
        <taxon>Viridiplantae</taxon>
        <taxon>Streptophyta</taxon>
        <taxon>Embryophyta</taxon>
        <taxon>Tracheophyta</taxon>
        <taxon>Spermatophyta</taxon>
        <taxon>Magnoliopsida</taxon>
        <taxon>eudicotyledons</taxon>
        <taxon>Gunneridae</taxon>
        <taxon>Pentapetalae</taxon>
        <taxon>rosids</taxon>
        <taxon>fabids</taxon>
        <taxon>Fagales</taxon>
        <taxon>Juglandaceae</taxon>
        <taxon>Carya</taxon>
    </lineage>
</organism>
<feature type="transmembrane region" description="Helical" evidence="2">
    <location>
        <begin position="437"/>
        <end position="464"/>
    </location>
</feature>
<dbReference type="PANTHER" id="PTHR31170">
    <property type="entry name" value="BNAC04G53230D PROTEIN"/>
    <property type="match status" value="1"/>
</dbReference>
<keyword evidence="2" id="KW-0472">Membrane</keyword>
<reference evidence="3" key="1">
    <citation type="submission" date="2021-01" db="EMBL/GenBank/DDBJ databases">
        <authorList>
            <person name="Lovell J.T."/>
            <person name="Bentley N."/>
            <person name="Bhattarai G."/>
            <person name="Jenkins J.W."/>
            <person name="Sreedasyam A."/>
            <person name="Alarcon Y."/>
            <person name="Bock C."/>
            <person name="Boston L."/>
            <person name="Carlson J."/>
            <person name="Cervantes K."/>
            <person name="Clermont K."/>
            <person name="Krom N."/>
            <person name="Kubenka K."/>
            <person name="Mamidi S."/>
            <person name="Mattison C."/>
            <person name="Monteros M."/>
            <person name="Pisani C."/>
            <person name="Plott C."/>
            <person name="Rajasekar S."/>
            <person name="Rhein H.S."/>
            <person name="Rohla C."/>
            <person name="Song M."/>
            <person name="Hilaire R.S."/>
            <person name="Shu S."/>
            <person name="Wells L."/>
            <person name="Wang X."/>
            <person name="Webber J."/>
            <person name="Heerema R.J."/>
            <person name="Klein P."/>
            <person name="Conner P."/>
            <person name="Grauke L."/>
            <person name="Grimwood J."/>
            <person name="Schmutz J."/>
            <person name="Randall J.J."/>
        </authorList>
    </citation>
    <scope>NUCLEOTIDE SEQUENCE</scope>
    <source>
        <tissue evidence="3">Leaf</tissue>
    </source>
</reference>
<keyword evidence="2" id="KW-0812">Transmembrane</keyword>
<dbReference type="Proteomes" id="UP000811246">
    <property type="component" value="Chromosome 12"/>
</dbReference>
<protein>
    <submittedName>
        <fullName evidence="3">Uncharacterized protein</fullName>
    </submittedName>
</protein>
<feature type="compositionally biased region" description="Polar residues" evidence="1">
    <location>
        <begin position="1"/>
        <end position="34"/>
    </location>
</feature>
<dbReference type="Pfam" id="PF03140">
    <property type="entry name" value="DUF247"/>
    <property type="match status" value="1"/>
</dbReference>
<dbReference type="EMBL" id="CM031836">
    <property type="protein sequence ID" value="KAG6683958.1"/>
    <property type="molecule type" value="Genomic_DNA"/>
</dbReference>
<dbReference type="PANTHER" id="PTHR31170:SF17">
    <property type="match status" value="1"/>
</dbReference>
<sequence length="465" mass="52928">MATSHSTSTGTPPLQRSPSSNQPPILSSDSNGSKQDPPKMTFEEEITASIQDKLHAMDLPAETFESSIFRIPDVLRRHNENAFMPKVVSIGPFHHENMQLREMEKTKLLYLNCFISRTGTEELQCLLKAVGSIKEVRLELYEGLGVISKQVFFEMMVIDGCFILEFLCRNLENMMDDPVFQNSWMPRKIIADLLLLENQLPWCILDLLCNLVLPSLKTINQCCYGLNDLVSFSFHKYRMFPSSACNDEKHKYKHKHLLDCFRNYLVGSCTIPRPDCSVPSEWNPVGLTVTELLDSGVCFYKAEVGDHSILDVKFEDGKMKMPAIFIEENTESVLRNLIAFEHCDPSKGYEITSYAALLDYLIKSPADALHLQQKHILHSGLSNEDTASFLNRLLHNGTSLCGFLYSDLCKSVNDFKSTPLRRYQATLRRDYFKDPSAVFTLVFGIAFTLFLGILQTIFTILSYFK</sequence>
<keyword evidence="2" id="KW-1133">Transmembrane helix</keyword>
<gene>
    <name evidence="3" type="ORF">I3842_12G039400</name>
</gene>
<proteinExistence type="predicted"/>
<evidence type="ECO:0000313" key="4">
    <source>
        <dbReference type="Proteomes" id="UP000811246"/>
    </source>
</evidence>
<dbReference type="EMBL" id="CM031836">
    <property type="protein sequence ID" value="KAG6683959.1"/>
    <property type="molecule type" value="Genomic_DNA"/>
</dbReference>
<accession>A0A922DGJ8</accession>
<dbReference type="EMBL" id="CM031836">
    <property type="protein sequence ID" value="KAG6683960.1"/>
    <property type="molecule type" value="Genomic_DNA"/>
</dbReference>
<dbReference type="InterPro" id="IPR004158">
    <property type="entry name" value="DUF247_pln"/>
</dbReference>
<dbReference type="AlphaFoldDB" id="A0A922DGJ8"/>